<gene>
    <name evidence="3" type="ORF">BGO89_02385</name>
</gene>
<dbReference type="Pfam" id="PF09722">
    <property type="entry name" value="Xre_MbcA_ParS_C"/>
    <property type="match status" value="1"/>
</dbReference>
<reference evidence="3 4" key="1">
    <citation type="submission" date="2016-09" db="EMBL/GenBank/DDBJ databases">
        <title>Genome-resolved meta-omics ties microbial dynamics to process performance in biotechnology for thiocyanate degradation.</title>
        <authorList>
            <person name="Kantor R.S."/>
            <person name="Huddy R.J."/>
            <person name="Iyer R."/>
            <person name="Thomas B.C."/>
            <person name="Brown C.T."/>
            <person name="Anantharaman K."/>
            <person name="Tringe S."/>
            <person name="Hettich R.L."/>
            <person name="Harrison S.T."/>
            <person name="Banfield J.F."/>
        </authorList>
    </citation>
    <scope>NUCLEOTIDE SEQUENCE [LARGE SCALE GENOMIC DNA]</scope>
    <source>
        <strain evidence="3">59-99</strain>
    </source>
</reference>
<evidence type="ECO:0000259" key="1">
    <source>
        <dbReference type="Pfam" id="PF09722"/>
    </source>
</evidence>
<evidence type="ECO:0000313" key="3">
    <source>
        <dbReference type="EMBL" id="OJX59285.1"/>
    </source>
</evidence>
<dbReference type="InterPro" id="IPR046847">
    <property type="entry name" value="Xre-like_HTH"/>
</dbReference>
<dbReference type="STRING" id="1895771.BGO89_02385"/>
<feature type="domain" description="Antitoxin Xre-like helix-turn-helix" evidence="2">
    <location>
        <begin position="25"/>
        <end position="88"/>
    </location>
</feature>
<dbReference type="EMBL" id="MKVH01000013">
    <property type="protein sequence ID" value="OJX59285.1"/>
    <property type="molecule type" value="Genomic_DNA"/>
</dbReference>
<feature type="domain" description="Antitoxin Xre/MbcA/ParS-like toxin-binding" evidence="1">
    <location>
        <begin position="93"/>
        <end position="142"/>
    </location>
</feature>
<accession>A0A1M3L239</accession>
<name>A0A1M3L239_9BACT</name>
<dbReference type="InterPro" id="IPR024467">
    <property type="entry name" value="Xre/MbcA/ParS-like_toxin-bd"/>
</dbReference>
<dbReference type="Proteomes" id="UP000184233">
    <property type="component" value="Unassembled WGS sequence"/>
</dbReference>
<dbReference type="GO" id="GO:0003677">
    <property type="term" value="F:DNA binding"/>
    <property type="evidence" value="ECO:0007669"/>
    <property type="project" value="InterPro"/>
</dbReference>
<proteinExistence type="predicted"/>
<organism evidence="3 4">
    <name type="scientific">Candidatus Kapaibacterium thiocyanatum</name>
    <dbReference type="NCBI Taxonomy" id="1895771"/>
    <lineage>
        <taxon>Bacteria</taxon>
        <taxon>Pseudomonadati</taxon>
        <taxon>Candidatus Kapaibacteriota</taxon>
        <taxon>Candidatus Kapaibacteriia</taxon>
        <taxon>Candidatus Kapaibacteriales</taxon>
        <taxon>Candidatus Kapaibacteriaceae</taxon>
        <taxon>Candidatus Kapaibacterium</taxon>
    </lineage>
</organism>
<dbReference type="InterPro" id="IPR011979">
    <property type="entry name" value="Antitox_Xre"/>
</dbReference>
<dbReference type="AlphaFoldDB" id="A0A1M3L239"/>
<evidence type="ECO:0000313" key="4">
    <source>
        <dbReference type="Proteomes" id="UP000184233"/>
    </source>
</evidence>
<protein>
    <submittedName>
        <fullName evidence="3">Uncharacterized protein</fullName>
    </submittedName>
</protein>
<sequence length="145" mass="16225">MTIAKVYKIIGGKPAVGLPVRTQLDLHAAIQQGFRLQAAQHVKESLQLTEAELAQSLGVSAKTLQRIAKEDEPHLTAAMSDRLYRIARIMAFAQEVFENTERAYTWLREPQRGLGNRTPFSLLESEAGAREVEDLLGRLEYGVYT</sequence>
<dbReference type="NCBIfam" id="TIGR02293">
    <property type="entry name" value="TAS_TIGR02293"/>
    <property type="match status" value="1"/>
</dbReference>
<evidence type="ECO:0000259" key="2">
    <source>
        <dbReference type="Pfam" id="PF20432"/>
    </source>
</evidence>
<comment type="caution">
    <text evidence="3">The sequence shown here is derived from an EMBL/GenBank/DDBJ whole genome shotgun (WGS) entry which is preliminary data.</text>
</comment>
<dbReference type="Pfam" id="PF20432">
    <property type="entry name" value="Xre-like-HTH"/>
    <property type="match status" value="1"/>
</dbReference>